<feature type="compositionally biased region" description="Low complexity" evidence="1">
    <location>
        <begin position="147"/>
        <end position="159"/>
    </location>
</feature>
<dbReference type="Proteomes" id="UP000326912">
    <property type="component" value="Unassembled WGS sequence"/>
</dbReference>
<organism evidence="2 3">
    <name type="scientific">Dictyobacter vulcani</name>
    <dbReference type="NCBI Taxonomy" id="2607529"/>
    <lineage>
        <taxon>Bacteria</taxon>
        <taxon>Bacillati</taxon>
        <taxon>Chloroflexota</taxon>
        <taxon>Ktedonobacteria</taxon>
        <taxon>Ktedonobacterales</taxon>
        <taxon>Dictyobacteraceae</taxon>
        <taxon>Dictyobacter</taxon>
    </lineage>
</organism>
<reference evidence="2 3" key="1">
    <citation type="submission" date="2019-10" db="EMBL/GenBank/DDBJ databases">
        <title>Dictyobacter vulcani sp. nov., within the class Ktedonobacteria, isolated from soil of volcanic Mt. Zao.</title>
        <authorList>
            <person name="Zheng Y."/>
            <person name="Wang C.M."/>
            <person name="Sakai Y."/>
            <person name="Abe K."/>
            <person name="Yokota A."/>
            <person name="Yabe S."/>
        </authorList>
    </citation>
    <scope>NUCLEOTIDE SEQUENCE [LARGE SCALE GENOMIC DNA]</scope>
    <source>
        <strain evidence="2 3">W12</strain>
    </source>
</reference>
<feature type="compositionally biased region" description="Polar residues" evidence="1">
    <location>
        <begin position="26"/>
        <end position="35"/>
    </location>
</feature>
<accession>A0A5J4KZ36</accession>
<keyword evidence="3" id="KW-1185">Reference proteome</keyword>
<evidence type="ECO:0000313" key="3">
    <source>
        <dbReference type="Proteomes" id="UP000326912"/>
    </source>
</evidence>
<name>A0A5J4KZ36_9CHLR</name>
<proteinExistence type="predicted"/>
<feature type="region of interest" description="Disordered" evidence="1">
    <location>
        <begin position="23"/>
        <end position="168"/>
    </location>
</feature>
<dbReference type="EMBL" id="BKZW01000004">
    <property type="protein sequence ID" value="GER91771.1"/>
    <property type="molecule type" value="Genomic_DNA"/>
</dbReference>
<sequence length="572" mass="62503">MAAFFLVLLILLISLASIYSEVRPAQASQPSSRRLQANIGGELPTPEATLPDTSATQPPSETATPTTDPSTSPTDGNTSTPSDTTYPTSTDYPDTSASPTDTQAMNPPVSQETPTPVPTQNNAAKTPAATSTPTPAPTKSPTPTPTATPTVTPTETGTPTPIPTVTPVPLTGTPVLTRLEQVTDQAFGQNDTYVPNSWGVQKSRFVRTSTGDLFTVTIDAGQNLQNRQWHLLHRTTSATWEDLQHGNAGTEPINILRGPHDELHLFTWPGTNGTLVHLISTDLGKTFKSENVAGSWLKDQGYSGSSIDAKGNIVIFQTAADKPGSFLWSFYCVTTHQWTFHQSDIDYRYTYAFFFPGQHNDMTIVGMRDVKRTELNFPSASGNFNYVFNAIKYFYIKDVSHPVLQEIKVAEVQPQNNNDIDVTYLTDSYVDSYNRVHILYNNLYDGPHHVVIAGGKIIKDVKQDITDGQKVRITQDTKGHFYLITMSEDGKTLNIYPGSDTDTDGTQLAPVVKLDISSLPGCSDDDFCHSPTFTVPRSGNPLSDTIDGVYGNFTKEIYFQINLHGNADTKNP</sequence>
<gene>
    <name evidence="2" type="ORF">KDW_59330</name>
</gene>
<evidence type="ECO:0000313" key="2">
    <source>
        <dbReference type="EMBL" id="GER91771.1"/>
    </source>
</evidence>
<dbReference type="AlphaFoldDB" id="A0A5J4KZ36"/>
<feature type="compositionally biased region" description="Low complexity" evidence="1">
    <location>
        <begin position="58"/>
        <end position="96"/>
    </location>
</feature>
<feature type="compositionally biased region" description="Low complexity" evidence="1">
    <location>
        <begin position="123"/>
        <end position="133"/>
    </location>
</feature>
<feature type="compositionally biased region" description="Polar residues" evidence="1">
    <location>
        <begin position="97"/>
        <end position="122"/>
    </location>
</feature>
<evidence type="ECO:0000256" key="1">
    <source>
        <dbReference type="SAM" id="MobiDB-lite"/>
    </source>
</evidence>
<comment type="caution">
    <text evidence="2">The sequence shown here is derived from an EMBL/GenBank/DDBJ whole genome shotgun (WGS) entry which is preliminary data.</text>
</comment>
<protein>
    <submittedName>
        <fullName evidence="2">Uncharacterized protein</fullName>
    </submittedName>
</protein>
<feature type="compositionally biased region" description="Pro residues" evidence="1">
    <location>
        <begin position="134"/>
        <end position="146"/>
    </location>
</feature>